<reference evidence="2 3" key="1">
    <citation type="submission" date="2019-05" db="EMBL/GenBank/DDBJ databases">
        <title>Another draft genome of Portunus trituberculatus and its Hox gene families provides insights of decapod evolution.</title>
        <authorList>
            <person name="Jeong J.-H."/>
            <person name="Song I."/>
            <person name="Kim S."/>
            <person name="Choi T."/>
            <person name="Kim D."/>
            <person name="Ryu S."/>
            <person name="Kim W."/>
        </authorList>
    </citation>
    <scope>NUCLEOTIDE SEQUENCE [LARGE SCALE GENOMIC DNA]</scope>
    <source>
        <tissue evidence="2">Muscle</tissue>
    </source>
</reference>
<sequence length="161" mass="17081">MCITCHGSYTVCSRCEECAGWDVMVVDSVRVYQDKLEQRCTKYARVKRQGSVGTSGSRVGAGDMPHGAVQADSLFSVGSITLQDLASQAGQFLPLEGQLAAMFAHDSPLQSMLSDMIVSQVNSCLNNLAKLPPSSLSQAECLANSRPTSPKPVAPSRGTPT</sequence>
<dbReference type="EMBL" id="VSRR010011329">
    <property type="protein sequence ID" value="MPC53020.1"/>
    <property type="molecule type" value="Genomic_DNA"/>
</dbReference>
<evidence type="ECO:0000256" key="1">
    <source>
        <dbReference type="SAM" id="MobiDB-lite"/>
    </source>
</evidence>
<evidence type="ECO:0000313" key="2">
    <source>
        <dbReference type="EMBL" id="MPC53020.1"/>
    </source>
</evidence>
<proteinExistence type="predicted"/>
<protein>
    <submittedName>
        <fullName evidence="2">Uncharacterized protein</fullName>
    </submittedName>
</protein>
<accession>A0A5B7FYZ7</accession>
<organism evidence="2 3">
    <name type="scientific">Portunus trituberculatus</name>
    <name type="common">Swimming crab</name>
    <name type="synonym">Neptunus trituberculatus</name>
    <dbReference type="NCBI Taxonomy" id="210409"/>
    <lineage>
        <taxon>Eukaryota</taxon>
        <taxon>Metazoa</taxon>
        <taxon>Ecdysozoa</taxon>
        <taxon>Arthropoda</taxon>
        <taxon>Crustacea</taxon>
        <taxon>Multicrustacea</taxon>
        <taxon>Malacostraca</taxon>
        <taxon>Eumalacostraca</taxon>
        <taxon>Eucarida</taxon>
        <taxon>Decapoda</taxon>
        <taxon>Pleocyemata</taxon>
        <taxon>Brachyura</taxon>
        <taxon>Eubrachyura</taxon>
        <taxon>Portunoidea</taxon>
        <taxon>Portunidae</taxon>
        <taxon>Portuninae</taxon>
        <taxon>Portunus</taxon>
    </lineage>
</organism>
<evidence type="ECO:0000313" key="3">
    <source>
        <dbReference type="Proteomes" id="UP000324222"/>
    </source>
</evidence>
<dbReference type="AlphaFoldDB" id="A0A5B7FYZ7"/>
<keyword evidence="3" id="KW-1185">Reference proteome</keyword>
<comment type="caution">
    <text evidence="2">The sequence shown here is derived from an EMBL/GenBank/DDBJ whole genome shotgun (WGS) entry which is preliminary data.</text>
</comment>
<gene>
    <name evidence="2" type="ORF">E2C01_046904</name>
</gene>
<name>A0A5B7FYZ7_PORTR</name>
<feature type="region of interest" description="Disordered" evidence="1">
    <location>
        <begin position="136"/>
        <end position="161"/>
    </location>
</feature>
<dbReference type="Proteomes" id="UP000324222">
    <property type="component" value="Unassembled WGS sequence"/>
</dbReference>